<feature type="compositionally biased region" description="Polar residues" evidence="8">
    <location>
        <begin position="43"/>
        <end position="57"/>
    </location>
</feature>
<keyword evidence="5" id="KW-0010">Activator</keyword>
<keyword evidence="6" id="KW-0804">Transcription</keyword>
<comment type="similarity">
    <text evidence="1">Belongs to the wetA family.</text>
</comment>
<feature type="compositionally biased region" description="Polar residues" evidence="8">
    <location>
        <begin position="156"/>
        <end position="190"/>
    </location>
</feature>
<dbReference type="Proteomes" id="UP000799536">
    <property type="component" value="Unassembled WGS sequence"/>
</dbReference>
<dbReference type="GO" id="GO:0030435">
    <property type="term" value="P:sporulation resulting in formation of a cellular spore"/>
    <property type="evidence" value="ECO:0007669"/>
    <property type="project" value="UniProtKB-KW"/>
</dbReference>
<name>A0A9P4JTQ7_9PLEO</name>
<evidence type="ECO:0000256" key="7">
    <source>
        <dbReference type="ARBA" id="ARBA00023321"/>
    </source>
</evidence>
<protein>
    <recommendedName>
        <fullName evidence="2">Developmental regulatory protein wetA</fullName>
    </recommendedName>
</protein>
<dbReference type="PANTHER" id="PTHR22934:SF25">
    <property type="entry name" value="DEVELOPMENTAL REGULATORY PROTEIN WETA"/>
    <property type="match status" value="1"/>
</dbReference>
<comment type="caution">
    <text evidence="9">The sequence shown here is derived from an EMBL/GenBank/DDBJ whole genome shotgun (WGS) entry which is preliminary data.</text>
</comment>
<feature type="region of interest" description="Disordered" evidence="8">
    <location>
        <begin position="154"/>
        <end position="190"/>
    </location>
</feature>
<organism evidence="9 10">
    <name type="scientific">Delitschia confertaspora ATCC 74209</name>
    <dbReference type="NCBI Taxonomy" id="1513339"/>
    <lineage>
        <taxon>Eukaryota</taxon>
        <taxon>Fungi</taxon>
        <taxon>Dikarya</taxon>
        <taxon>Ascomycota</taxon>
        <taxon>Pezizomycotina</taxon>
        <taxon>Dothideomycetes</taxon>
        <taxon>Pleosporomycetidae</taxon>
        <taxon>Pleosporales</taxon>
        <taxon>Delitschiaceae</taxon>
        <taxon>Delitschia</taxon>
    </lineage>
</organism>
<sequence length="394" mass="43254">MMRAAHFRQGYPDRWTKNREPTVDTFNLQLPPNGFPASPPPSTKTRQNESSNGFYSREQPYSLSMNPISGAPGPVADLNNPSYQITPLSSPAIDTNFRNSYQLCADNMENAYIAGQLDNDAALSALQTPPPVYHLTESAWVLNTPTSLDFRFSASPEFQTPSKPQQQSWISSTAPQPPTSTFHTSSQVDSRNNCQNQNMSINAASMAGLGISCDSTAFDLDQLQSKMWHDGFSISLEHTPLFYNSDSTAMISTHHQNGMNMTRTTSASRLLSSSPPPVQRLHRTTLRMNPNHHPSSRKSSASNPHSQSSPRRKSSTGNSQSNPRPASVGFVNFTPEDSRKILMGVAPSGSSKTKARREKEAVERRRKLSQAAVRAVVEAGGDIRGLEEEGLLCE</sequence>
<dbReference type="OrthoDB" id="2575228at2759"/>
<feature type="region of interest" description="Disordered" evidence="8">
    <location>
        <begin position="1"/>
        <end position="57"/>
    </location>
</feature>
<dbReference type="EMBL" id="ML993938">
    <property type="protein sequence ID" value="KAF2202408.1"/>
    <property type="molecule type" value="Genomic_DNA"/>
</dbReference>
<proteinExistence type="inferred from homology"/>
<reference evidence="9" key="1">
    <citation type="journal article" date="2020" name="Stud. Mycol.">
        <title>101 Dothideomycetes genomes: a test case for predicting lifestyles and emergence of pathogens.</title>
        <authorList>
            <person name="Haridas S."/>
            <person name="Albert R."/>
            <person name="Binder M."/>
            <person name="Bloem J."/>
            <person name="Labutti K."/>
            <person name="Salamov A."/>
            <person name="Andreopoulos B."/>
            <person name="Baker S."/>
            <person name="Barry K."/>
            <person name="Bills G."/>
            <person name="Bluhm B."/>
            <person name="Cannon C."/>
            <person name="Castanera R."/>
            <person name="Culley D."/>
            <person name="Daum C."/>
            <person name="Ezra D."/>
            <person name="Gonzalez J."/>
            <person name="Henrissat B."/>
            <person name="Kuo A."/>
            <person name="Liang C."/>
            <person name="Lipzen A."/>
            <person name="Lutzoni F."/>
            <person name="Magnuson J."/>
            <person name="Mondo S."/>
            <person name="Nolan M."/>
            <person name="Ohm R."/>
            <person name="Pangilinan J."/>
            <person name="Park H.-J."/>
            <person name="Ramirez L."/>
            <person name="Alfaro M."/>
            <person name="Sun H."/>
            <person name="Tritt A."/>
            <person name="Yoshinaga Y."/>
            <person name="Zwiers L.-H."/>
            <person name="Turgeon B."/>
            <person name="Goodwin S."/>
            <person name="Spatafora J."/>
            <person name="Crous P."/>
            <person name="Grigoriev I."/>
        </authorList>
    </citation>
    <scope>NUCLEOTIDE SEQUENCE</scope>
    <source>
        <strain evidence="9">ATCC 74209</strain>
    </source>
</reference>
<evidence type="ECO:0000256" key="2">
    <source>
        <dbReference type="ARBA" id="ARBA00015342"/>
    </source>
</evidence>
<evidence type="ECO:0000256" key="5">
    <source>
        <dbReference type="ARBA" id="ARBA00023159"/>
    </source>
</evidence>
<evidence type="ECO:0000313" key="9">
    <source>
        <dbReference type="EMBL" id="KAF2202408.1"/>
    </source>
</evidence>
<evidence type="ECO:0000256" key="8">
    <source>
        <dbReference type="SAM" id="MobiDB-lite"/>
    </source>
</evidence>
<feature type="compositionally biased region" description="Polar residues" evidence="8">
    <location>
        <begin position="315"/>
        <end position="324"/>
    </location>
</feature>
<dbReference type="PANTHER" id="PTHR22934">
    <property type="entry name" value="PROTEIN ESC1/WETA-RELATED"/>
    <property type="match status" value="1"/>
</dbReference>
<accession>A0A9P4JTQ7</accession>
<keyword evidence="4" id="KW-0805">Transcription regulation</keyword>
<dbReference type="GO" id="GO:0048315">
    <property type="term" value="P:conidium formation"/>
    <property type="evidence" value="ECO:0007669"/>
    <property type="project" value="UniProtKB-KW"/>
</dbReference>
<feature type="region of interest" description="Disordered" evidence="8">
    <location>
        <begin position="287"/>
        <end position="370"/>
    </location>
</feature>
<dbReference type="AlphaFoldDB" id="A0A9P4JTQ7"/>
<keyword evidence="3" id="KW-0749">Sporulation</keyword>
<evidence type="ECO:0000256" key="6">
    <source>
        <dbReference type="ARBA" id="ARBA00023163"/>
    </source>
</evidence>
<dbReference type="InterPro" id="IPR040112">
    <property type="entry name" value="WetA"/>
</dbReference>
<feature type="compositionally biased region" description="Pro residues" evidence="8">
    <location>
        <begin position="33"/>
        <end position="42"/>
    </location>
</feature>
<evidence type="ECO:0000256" key="1">
    <source>
        <dbReference type="ARBA" id="ARBA00008881"/>
    </source>
</evidence>
<evidence type="ECO:0000256" key="3">
    <source>
        <dbReference type="ARBA" id="ARBA00022969"/>
    </source>
</evidence>
<evidence type="ECO:0000256" key="4">
    <source>
        <dbReference type="ARBA" id="ARBA00023015"/>
    </source>
</evidence>
<keyword evidence="7" id="KW-0183">Conidiation</keyword>
<evidence type="ECO:0000313" key="10">
    <source>
        <dbReference type="Proteomes" id="UP000799536"/>
    </source>
</evidence>
<gene>
    <name evidence="9" type="ORF">GQ43DRAFT_470941</name>
</gene>
<feature type="compositionally biased region" description="Low complexity" evidence="8">
    <location>
        <begin position="299"/>
        <end position="309"/>
    </location>
</feature>
<keyword evidence="10" id="KW-1185">Reference proteome</keyword>